<protein>
    <submittedName>
        <fullName evidence="2">Uncharacterized protein</fullName>
    </submittedName>
</protein>
<dbReference type="EMBL" id="MU006219">
    <property type="protein sequence ID" value="KAF2830290.1"/>
    <property type="molecule type" value="Genomic_DNA"/>
</dbReference>
<feature type="compositionally biased region" description="Acidic residues" evidence="1">
    <location>
        <begin position="57"/>
        <end position="70"/>
    </location>
</feature>
<accession>A0A6A7AAF9</accession>
<reference evidence="2" key="1">
    <citation type="journal article" date="2020" name="Stud. Mycol.">
        <title>101 Dothideomycetes genomes: a test case for predicting lifestyles and emergence of pathogens.</title>
        <authorList>
            <person name="Haridas S."/>
            <person name="Albert R."/>
            <person name="Binder M."/>
            <person name="Bloem J."/>
            <person name="Labutti K."/>
            <person name="Salamov A."/>
            <person name="Andreopoulos B."/>
            <person name="Baker S."/>
            <person name="Barry K."/>
            <person name="Bills G."/>
            <person name="Bluhm B."/>
            <person name="Cannon C."/>
            <person name="Castanera R."/>
            <person name="Culley D."/>
            <person name="Daum C."/>
            <person name="Ezra D."/>
            <person name="Gonzalez J."/>
            <person name="Henrissat B."/>
            <person name="Kuo A."/>
            <person name="Liang C."/>
            <person name="Lipzen A."/>
            <person name="Lutzoni F."/>
            <person name="Magnuson J."/>
            <person name="Mondo S."/>
            <person name="Nolan M."/>
            <person name="Ohm R."/>
            <person name="Pangilinan J."/>
            <person name="Park H.-J."/>
            <person name="Ramirez L."/>
            <person name="Alfaro M."/>
            <person name="Sun H."/>
            <person name="Tritt A."/>
            <person name="Yoshinaga Y."/>
            <person name="Zwiers L.-H."/>
            <person name="Turgeon B."/>
            <person name="Goodwin S."/>
            <person name="Spatafora J."/>
            <person name="Crous P."/>
            <person name="Grigoriev I."/>
        </authorList>
    </citation>
    <scope>NUCLEOTIDE SEQUENCE</scope>
    <source>
        <strain evidence="2">CBS 113818</strain>
    </source>
</reference>
<feature type="region of interest" description="Disordered" evidence="1">
    <location>
        <begin position="57"/>
        <end position="90"/>
    </location>
</feature>
<feature type="compositionally biased region" description="Acidic residues" evidence="1">
    <location>
        <begin position="267"/>
        <end position="284"/>
    </location>
</feature>
<evidence type="ECO:0000256" key="1">
    <source>
        <dbReference type="SAM" id="MobiDB-lite"/>
    </source>
</evidence>
<feature type="region of interest" description="Disordered" evidence="1">
    <location>
        <begin position="597"/>
        <end position="617"/>
    </location>
</feature>
<feature type="compositionally biased region" description="Polar residues" evidence="1">
    <location>
        <begin position="315"/>
        <end position="324"/>
    </location>
</feature>
<evidence type="ECO:0000313" key="3">
    <source>
        <dbReference type="Proteomes" id="UP000799424"/>
    </source>
</evidence>
<dbReference type="Proteomes" id="UP000799424">
    <property type="component" value="Unassembled WGS sequence"/>
</dbReference>
<feature type="region of interest" description="Disordered" evidence="1">
    <location>
        <begin position="1"/>
        <end position="39"/>
    </location>
</feature>
<name>A0A6A7AAF9_9PLEO</name>
<sequence length="617" mass="69268">MPRTRQEEKTLPGEMMTKSLGAHGNPTKTHVSVVSQKAHPTEHKCLAAYEVHISESSEYESESSLEEDNLSEQISRPIPRAKPAGSVPTKPRFLPSAEFIKKWHAAQTSEEKIRSVLSRFESPTEEDIKVALAKWEHVKRLQNPTLKDFIDDTRDRKAEYEQDPDEYNTQVMFYFQRHRERCADAKIRSRAGVVQYISLDEDAENDLVPDTRSALTPGSDSNVRRHLSSIHRVAGQQKLASSKLLPVRNNPARRPGDTLTDPMIIDSSDDEEVSSSDGERDDDVGAPTVTGSKRKLSVLKPSNKTSQEGLDKFSPTPTARKTNNNVANTVPVIGHRTPENDNLSQEQLLTLRTKTLAEFIPQDRLQGSRLLSAVQKASTTNHGRTSKLVESTQTSAMARDLFFGSISREAREEESRTGVHPFNRPLEDMQKMADASAMRQENGMDREIRDLHIRFRLSEVTSSATDPISQAQVALANAEIELTAARVDAKIATHKHRITLLDNNEDEFLYGNRKPTAEQERKHPYVVECEQEWSAAENAVHALRIKVHQAKNALGGLGIRVDMADDEVDLDSFANGPPPKLREGEWEAFWNIMECDYSDSDDEDVDGPPNKKQKVTQ</sequence>
<gene>
    <name evidence="2" type="ORF">CC86DRAFT_378606</name>
</gene>
<evidence type="ECO:0000313" key="2">
    <source>
        <dbReference type="EMBL" id="KAF2830290.1"/>
    </source>
</evidence>
<feature type="region of interest" description="Disordered" evidence="1">
    <location>
        <begin position="234"/>
        <end position="324"/>
    </location>
</feature>
<feature type="compositionally biased region" description="Basic and acidic residues" evidence="1">
    <location>
        <begin position="1"/>
        <end position="11"/>
    </location>
</feature>
<feature type="compositionally biased region" description="Polar residues" evidence="1">
    <location>
        <begin position="26"/>
        <end position="35"/>
    </location>
</feature>
<proteinExistence type="predicted"/>
<organism evidence="2 3">
    <name type="scientific">Ophiobolus disseminans</name>
    <dbReference type="NCBI Taxonomy" id="1469910"/>
    <lineage>
        <taxon>Eukaryota</taxon>
        <taxon>Fungi</taxon>
        <taxon>Dikarya</taxon>
        <taxon>Ascomycota</taxon>
        <taxon>Pezizomycotina</taxon>
        <taxon>Dothideomycetes</taxon>
        <taxon>Pleosporomycetidae</taxon>
        <taxon>Pleosporales</taxon>
        <taxon>Pleosporineae</taxon>
        <taxon>Phaeosphaeriaceae</taxon>
        <taxon>Ophiobolus</taxon>
    </lineage>
</organism>
<feature type="compositionally biased region" description="Acidic residues" evidence="1">
    <location>
        <begin position="597"/>
        <end position="606"/>
    </location>
</feature>
<dbReference type="AlphaFoldDB" id="A0A6A7AAF9"/>
<keyword evidence="3" id="KW-1185">Reference proteome</keyword>